<comment type="caution">
    <text evidence="1">The sequence shown here is derived from an EMBL/GenBank/DDBJ whole genome shotgun (WGS) entry which is preliminary data.</text>
</comment>
<proteinExistence type="predicted"/>
<evidence type="ECO:0000313" key="1">
    <source>
        <dbReference type="EMBL" id="KAA0721564.1"/>
    </source>
</evidence>
<keyword evidence="2" id="KW-1185">Reference proteome</keyword>
<organism evidence="1 2">
    <name type="scientific">Triplophysa tibetana</name>
    <dbReference type="NCBI Taxonomy" id="1572043"/>
    <lineage>
        <taxon>Eukaryota</taxon>
        <taxon>Metazoa</taxon>
        <taxon>Chordata</taxon>
        <taxon>Craniata</taxon>
        <taxon>Vertebrata</taxon>
        <taxon>Euteleostomi</taxon>
        <taxon>Actinopterygii</taxon>
        <taxon>Neopterygii</taxon>
        <taxon>Teleostei</taxon>
        <taxon>Ostariophysi</taxon>
        <taxon>Cypriniformes</taxon>
        <taxon>Nemacheilidae</taxon>
        <taxon>Triplophysa</taxon>
    </lineage>
</organism>
<accession>A0A5A9PGR0</accession>
<sequence>MHDDEISTVVRNDFCLLRFAESLYSKQGHDPSKHDYIRQKIRQVGRFLQTLRRISPIMSLEDSIKPRNFMTVIKAVQETAGFDTNTNSYKTPSLALKIGHSLLKVSYIVRCHALMGGNEDLIKSSEAFQKLYQAKWSEYISHCALTTISDSKYNKPDNLPLTEDIKKLHQHLDNSAELATAALKKDYSSLARTIVTKIVIFNRRRIGEVSKMKLMNFLQRDHSHTHEGTGLLNYEQKLCRYFNRVELKGKRGRKVAPDMKNALNLLIANRKECGVPEENDYLFAVPQA</sequence>
<evidence type="ECO:0000313" key="2">
    <source>
        <dbReference type="Proteomes" id="UP000324632"/>
    </source>
</evidence>
<dbReference type="Proteomes" id="UP000324632">
    <property type="component" value="Chromosome 5"/>
</dbReference>
<name>A0A5A9PGR0_9TELE</name>
<dbReference type="EMBL" id="SOYY01000005">
    <property type="protein sequence ID" value="KAA0721564.1"/>
    <property type="molecule type" value="Genomic_DNA"/>
</dbReference>
<dbReference type="AlphaFoldDB" id="A0A5A9PGR0"/>
<protein>
    <submittedName>
        <fullName evidence="1">Uncharacterized protein</fullName>
    </submittedName>
</protein>
<reference evidence="1 2" key="1">
    <citation type="journal article" date="2019" name="Mol. Ecol. Resour.">
        <title>Chromosome-level genome assembly of Triplophysa tibetana, a fish adapted to the harsh high-altitude environment of the Tibetan Plateau.</title>
        <authorList>
            <person name="Yang X."/>
            <person name="Liu H."/>
            <person name="Ma Z."/>
            <person name="Zou Y."/>
            <person name="Zou M."/>
            <person name="Mao Y."/>
            <person name="Li X."/>
            <person name="Wang H."/>
            <person name="Chen T."/>
            <person name="Wang W."/>
            <person name="Yang R."/>
        </authorList>
    </citation>
    <scope>NUCLEOTIDE SEQUENCE [LARGE SCALE GENOMIC DNA]</scope>
    <source>
        <strain evidence="1">TTIB1903HZAU</strain>
        <tissue evidence="1">Muscle</tissue>
    </source>
</reference>
<dbReference type="PANTHER" id="PTHR33480">
    <property type="entry name" value="SET DOMAIN-CONTAINING PROTEIN-RELATED"/>
    <property type="match status" value="1"/>
</dbReference>
<dbReference type="PANTHER" id="PTHR33480:SF5">
    <property type="entry name" value="SI:DKEY-51D8.9"/>
    <property type="match status" value="1"/>
</dbReference>
<gene>
    <name evidence="1" type="ORF">E1301_Tti019440</name>
</gene>